<evidence type="ECO:0000313" key="13">
    <source>
        <dbReference type="EMBL" id="TDM02932.1"/>
    </source>
</evidence>
<evidence type="ECO:0000256" key="2">
    <source>
        <dbReference type="ARBA" id="ARBA00006706"/>
    </source>
</evidence>
<evidence type="ECO:0000256" key="12">
    <source>
        <dbReference type="RuleBase" id="RU004466"/>
    </source>
</evidence>
<evidence type="ECO:0000256" key="7">
    <source>
        <dbReference type="ARBA" id="ARBA00022842"/>
    </source>
</evidence>
<dbReference type="PANTHER" id="PTHR43281:SF1">
    <property type="entry name" value="FARNESYL DIPHOSPHATE SYNTHASE"/>
    <property type="match status" value="1"/>
</dbReference>
<proteinExistence type="inferred from homology"/>
<keyword evidence="5 12" id="KW-0808">Transferase</keyword>
<evidence type="ECO:0000256" key="11">
    <source>
        <dbReference type="ARBA" id="ARBA00049399"/>
    </source>
</evidence>
<dbReference type="InterPro" id="IPR008949">
    <property type="entry name" value="Isoprenoid_synthase_dom_sf"/>
</dbReference>
<keyword evidence="7" id="KW-0460">Magnesium</keyword>
<dbReference type="RefSeq" id="WP_133429020.1">
    <property type="nucleotide sequence ID" value="NZ_BMCC01000002.1"/>
</dbReference>
<comment type="catalytic activity">
    <reaction evidence="11">
        <text>isopentenyl diphosphate + (2E)-geranyl diphosphate = (2E,6E)-farnesyl diphosphate + diphosphate</text>
        <dbReference type="Rhea" id="RHEA:19361"/>
        <dbReference type="ChEBI" id="CHEBI:33019"/>
        <dbReference type="ChEBI" id="CHEBI:58057"/>
        <dbReference type="ChEBI" id="CHEBI:128769"/>
        <dbReference type="ChEBI" id="CHEBI:175763"/>
        <dbReference type="EC" id="2.5.1.10"/>
    </reaction>
</comment>
<keyword evidence="8" id="KW-0414">Isoprene biosynthesis</keyword>
<evidence type="ECO:0000256" key="4">
    <source>
        <dbReference type="ARBA" id="ARBA00015100"/>
    </source>
</evidence>
<dbReference type="PROSITE" id="PS00723">
    <property type="entry name" value="POLYPRENYL_SYNTHASE_1"/>
    <property type="match status" value="1"/>
</dbReference>
<dbReference type="SFLD" id="SFLDG01017">
    <property type="entry name" value="Polyprenyl_Transferase_Like"/>
    <property type="match status" value="1"/>
</dbReference>
<keyword evidence="14" id="KW-1185">Reference proteome</keyword>
<keyword evidence="6" id="KW-0479">Metal-binding</keyword>
<comment type="cofactor">
    <cofactor evidence="1">
        <name>Mg(2+)</name>
        <dbReference type="ChEBI" id="CHEBI:18420"/>
    </cofactor>
</comment>
<dbReference type="FunFam" id="1.10.600.10:FF:000001">
    <property type="entry name" value="Geranylgeranyl diphosphate synthase"/>
    <property type="match status" value="1"/>
</dbReference>
<dbReference type="PROSITE" id="PS00444">
    <property type="entry name" value="POLYPRENYL_SYNTHASE_2"/>
    <property type="match status" value="1"/>
</dbReference>
<evidence type="ECO:0000256" key="6">
    <source>
        <dbReference type="ARBA" id="ARBA00022723"/>
    </source>
</evidence>
<gene>
    <name evidence="13" type="ORF">ERX37_02265</name>
</gene>
<name>A0A4R6BMN1_9STAP</name>
<dbReference type="InterPro" id="IPR000092">
    <property type="entry name" value="Polyprenyl_synt"/>
</dbReference>
<dbReference type="GO" id="GO:0005737">
    <property type="term" value="C:cytoplasm"/>
    <property type="evidence" value="ECO:0007669"/>
    <property type="project" value="UniProtKB-ARBA"/>
</dbReference>
<comment type="caution">
    <text evidence="13">The sequence shown here is derived from an EMBL/GenBank/DDBJ whole genome shotgun (WGS) entry which is preliminary data.</text>
</comment>
<dbReference type="Proteomes" id="UP000295328">
    <property type="component" value="Unassembled WGS sequence"/>
</dbReference>
<dbReference type="GO" id="GO:0016114">
    <property type="term" value="P:terpenoid biosynthetic process"/>
    <property type="evidence" value="ECO:0007669"/>
    <property type="project" value="UniProtKB-ARBA"/>
</dbReference>
<evidence type="ECO:0000256" key="3">
    <source>
        <dbReference type="ARBA" id="ARBA00012439"/>
    </source>
</evidence>
<sequence length="286" mass="31759">MKQNYKTLFENHLKSLYAKPLDQTLDEAMMYSLLAGGKRIRPVLLFSTLELLQVDPKKGLSVATAIEMIHTYSLIHDDLPAMDDDDYRRGKLTNHKVFGEAVAILAGDGLLTDSFAQISKDESLNLEQRIQLITLISEAAGTRGMVGGQMLDIKAEESELTLEELKRVHRHKTGDLIKACFVCAGFIAEQPTDVLKQLSEIGQRFGLIFQIKDDILDVEGNFEQMGKAVGSDENNAKSTYVSLLGLEGAKEAMQTLNKETLELISSLNGDHSALNDLLQYIISREK</sequence>
<dbReference type="AlphaFoldDB" id="A0A4R6BMN1"/>
<dbReference type="NCBIfam" id="NF045485">
    <property type="entry name" value="FPPsyn"/>
    <property type="match status" value="1"/>
</dbReference>
<dbReference type="EC" id="2.5.1.10" evidence="3"/>
<evidence type="ECO:0000256" key="10">
    <source>
        <dbReference type="ARBA" id="ARBA00032873"/>
    </source>
</evidence>
<dbReference type="InterPro" id="IPR033749">
    <property type="entry name" value="Polyprenyl_synt_CS"/>
</dbReference>
<dbReference type="InterPro" id="IPR053378">
    <property type="entry name" value="Prenyl_diphosphate_synthase"/>
</dbReference>
<dbReference type="PANTHER" id="PTHR43281">
    <property type="entry name" value="FARNESYL DIPHOSPHATE SYNTHASE"/>
    <property type="match status" value="1"/>
</dbReference>
<evidence type="ECO:0000256" key="8">
    <source>
        <dbReference type="ARBA" id="ARBA00023229"/>
    </source>
</evidence>
<dbReference type="Pfam" id="PF00348">
    <property type="entry name" value="polyprenyl_synt"/>
    <property type="match status" value="1"/>
</dbReference>
<dbReference type="CDD" id="cd00685">
    <property type="entry name" value="Trans_IPPS_HT"/>
    <property type="match status" value="1"/>
</dbReference>
<dbReference type="Gene3D" id="1.10.600.10">
    <property type="entry name" value="Farnesyl Diphosphate Synthase"/>
    <property type="match status" value="1"/>
</dbReference>
<dbReference type="EMBL" id="SCWE01000001">
    <property type="protein sequence ID" value="TDM02932.1"/>
    <property type="molecule type" value="Genomic_DNA"/>
</dbReference>
<dbReference type="GO" id="GO:0046872">
    <property type="term" value="F:metal ion binding"/>
    <property type="evidence" value="ECO:0007669"/>
    <property type="project" value="UniProtKB-KW"/>
</dbReference>
<accession>A0A4R6BMN1</accession>
<comment type="similarity">
    <text evidence="2 12">Belongs to the FPP/GGPP synthase family.</text>
</comment>
<reference evidence="13 14" key="1">
    <citation type="submission" date="2019-01" db="EMBL/GenBank/DDBJ databases">
        <title>Draft genome sequences of the type strains of six Macrococcus species.</title>
        <authorList>
            <person name="Mazhar S."/>
            <person name="Altermann E."/>
            <person name="Hill C."/>
            <person name="Mcauliffe O."/>
        </authorList>
    </citation>
    <scope>NUCLEOTIDE SEQUENCE [LARGE SCALE GENOMIC DNA]</scope>
    <source>
        <strain evidence="13 14">CCM4809</strain>
    </source>
</reference>
<organism evidence="13 14">
    <name type="scientific">Macrococcus hajekii</name>
    <dbReference type="NCBI Taxonomy" id="198482"/>
    <lineage>
        <taxon>Bacteria</taxon>
        <taxon>Bacillati</taxon>
        <taxon>Bacillota</taxon>
        <taxon>Bacilli</taxon>
        <taxon>Bacillales</taxon>
        <taxon>Staphylococcaceae</taxon>
        <taxon>Macrococcus</taxon>
    </lineage>
</organism>
<evidence type="ECO:0000313" key="14">
    <source>
        <dbReference type="Proteomes" id="UP000295328"/>
    </source>
</evidence>
<dbReference type="OrthoDB" id="9805316at2"/>
<dbReference type="SUPFAM" id="SSF48576">
    <property type="entry name" value="Terpenoid synthases"/>
    <property type="match status" value="1"/>
</dbReference>
<dbReference type="SFLD" id="SFLDS00005">
    <property type="entry name" value="Isoprenoid_Synthase_Type_I"/>
    <property type="match status" value="1"/>
</dbReference>
<protein>
    <recommendedName>
        <fullName evidence="4">Farnesyl diphosphate synthase</fullName>
        <ecNumber evidence="3">2.5.1.10</ecNumber>
    </recommendedName>
    <alternativeName>
        <fullName evidence="10">(2E,6E)-farnesyl diphosphate synthase</fullName>
    </alternativeName>
    <alternativeName>
        <fullName evidence="9">Geranyltranstransferase</fullName>
    </alternativeName>
</protein>
<evidence type="ECO:0000256" key="9">
    <source>
        <dbReference type="ARBA" id="ARBA00032380"/>
    </source>
</evidence>
<dbReference type="GO" id="GO:0004337">
    <property type="term" value="F:(2E,6E)-farnesyl diphosphate synthase activity"/>
    <property type="evidence" value="ECO:0007669"/>
    <property type="project" value="UniProtKB-EC"/>
</dbReference>
<evidence type="ECO:0000256" key="1">
    <source>
        <dbReference type="ARBA" id="ARBA00001946"/>
    </source>
</evidence>
<evidence type="ECO:0000256" key="5">
    <source>
        <dbReference type="ARBA" id="ARBA00022679"/>
    </source>
</evidence>